<evidence type="ECO:0000313" key="3">
    <source>
        <dbReference type="EMBL" id="CAE4664258.1"/>
    </source>
</evidence>
<gene>
    <name evidence="3" type="ORF">DBRI00130_LOCUS42274</name>
</gene>
<organism evidence="3">
    <name type="scientific">Ditylum brightwellii</name>
    <dbReference type="NCBI Taxonomy" id="49249"/>
    <lineage>
        <taxon>Eukaryota</taxon>
        <taxon>Sar</taxon>
        <taxon>Stramenopiles</taxon>
        <taxon>Ochrophyta</taxon>
        <taxon>Bacillariophyta</taxon>
        <taxon>Mediophyceae</taxon>
        <taxon>Lithodesmiophycidae</taxon>
        <taxon>Lithodesmiales</taxon>
        <taxon>Lithodesmiaceae</taxon>
        <taxon>Ditylum</taxon>
    </lineage>
</organism>
<dbReference type="Pfam" id="PF01875">
    <property type="entry name" value="Memo"/>
    <property type="match status" value="1"/>
</dbReference>
<reference evidence="3" key="1">
    <citation type="submission" date="2021-01" db="EMBL/GenBank/DDBJ databases">
        <authorList>
            <person name="Corre E."/>
            <person name="Pelletier E."/>
            <person name="Niang G."/>
            <person name="Scheremetjew M."/>
            <person name="Finn R."/>
            <person name="Kale V."/>
            <person name="Holt S."/>
            <person name="Cochrane G."/>
            <person name="Meng A."/>
            <person name="Brown T."/>
            <person name="Cohen L."/>
        </authorList>
    </citation>
    <scope>NUCLEOTIDE SEQUENCE</scope>
    <source>
        <strain evidence="3">GSO104</strain>
    </source>
</reference>
<dbReference type="PANTHER" id="PTHR11060">
    <property type="entry name" value="PROTEIN MEMO1"/>
    <property type="match status" value="1"/>
</dbReference>
<dbReference type="EMBL" id="HBNS01058794">
    <property type="protein sequence ID" value="CAE4664258.1"/>
    <property type="molecule type" value="Transcribed_RNA"/>
</dbReference>
<dbReference type="Gene3D" id="3.40.830.10">
    <property type="entry name" value="LigB-like"/>
    <property type="match status" value="1"/>
</dbReference>
<dbReference type="AlphaFoldDB" id="A0A7S4T755"/>
<feature type="compositionally biased region" description="Basic and acidic residues" evidence="2">
    <location>
        <begin position="166"/>
        <end position="175"/>
    </location>
</feature>
<evidence type="ECO:0000256" key="1">
    <source>
        <dbReference type="ARBA" id="ARBA00006315"/>
    </source>
</evidence>
<feature type="region of interest" description="Disordered" evidence="2">
    <location>
        <begin position="166"/>
        <end position="185"/>
    </location>
</feature>
<dbReference type="PANTHER" id="PTHR11060:SF0">
    <property type="entry name" value="PROTEIN MEMO1"/>
    <property type="match status" value="1"/>
</dbReference>
<proteinExistence type="inferred from homology"/>
<protein>
    <recommendedName>
        <fullName evidence="4">Protein MEMO1</fullName>
    </recommendedName>
</protein>
<accession>A0A7S4T755</accession>
<evidence type="ECO:0008006" key="4">
    <source>
        <dbReference type="Google" id="ProtNLM"/>
    </source>
</evidence>
<name>A0A7S4T755_9STRA</name>
<sequence>MTKSIDEHEHSGEMQYPYIAKAILDSNISSTPHLHPTVLPIMVGGISRSKEEYYGQLLSPILARSDVFTIVSTDFCHWGNRFGYAPTSSASFSSHDGSDGDDDDVTTKINIHEYIEWLDKLGMTHIEAQRPGAFADYLRMYSNTICGRHPIAVWLNAIVCKSNNETKEKEEKNDTTKAINGDDDGDLDVSFVRYAQSGQVMSTRESSVSYASAVARKRRG</sequence>
<dbReference type="NCBIfam" id="TIGR04336">
    <property type="entry name" value="AmmeMemoSam_B"/>
    <property type="match status" value="1"/>
</dbReference>
<dbReference type="CDD" id="cd07361">
    <property type="entry name" value="MEMO_like"/>
    <property type="match status" value="1"/>
</dbReference>
<comment type="similarity">
    <text evidence="1">Belongs to the MEMO1 family.</text>
</comment>
<dbReference type="InterPro" id="IPR002737">
    <property type="entry name" value="MEMO1_fam"/>
</dbReference>
<evidence type="ECO:0000256" key="2">
    <source>
        <dbReference type="SAM" id="MobiDB-lite"/>
    </source>
</evidence>